<dbReference type="Pfam" id="PF02961">
    <property type="entry name" value="SAM_BAF"/>
    <property type="match status" value="1"/>
</dbReference>
<evidence type="ECO:0000313" key="3">
    <source>
        <dbReference type="EMBL" id="KHJ99522.1"/>
    </source>
</evidence>
<reference evidence="3 4" key="1">
    <citation type="submission" date="2014-03" db="EMBL/GenBank/DDBJ databases">
        <title>Draft genome of the hookworm Oesophagostomum dentatum.</title>
        <authorList>
            <person name="Mitreva M."/>
        </authorList>
    </citation>
    <scope>NUCLEOTIDE SEQUENCE [LARGE SCALE GENOMIC DNA]</scope>
    <source>
        <strain evidence="3 4">OD-Hann</strain>
    </source>
</reference>
<evidence type="ECO:0000256" key="1">
    <source>
        <dbReference type="ARBA" id="ARBA00004123"/>
    </source>
</evidence>
<dbReference type="Gene3D" id="1.10.150.40">
    <property type="entry name" value="Barrier-to-autointegration factor, BAF"/>
    <property type="match status" value="1"/>
</dbReference>
<name>A0A0B1TUI9_OESDE</name>
<dbReference type="SMART" id="SM01023">
    <property type="entry name" value="BAF"/>
    <property type="match status" value="1"/>
</dbReference>
<gene>
    <name evidence="3" type="ORF">OESDEN_00503</name>
</gene>
<protein>
    <submittedName>
        <fullName evidence="3">Barrier to autointegration factor</fullName>
    </submittedName>
</protein>
<keyword evidence="4" id="KW-1185">Reference proteome</keyword>
<keyword evidence="2" id="KW-0539">Nucleus</keyword>
<dbReference type="InterPro" id="IPR004122">
    <property type="entry name" value="BAF_prot"/>
</dbReference>
<organism evidence="3 4">
    <name type="scientific">Oesophagostomum dentatum</name>
    <name type="common">Nodular worm</name>
    <dbReference type="NCBI Taxonomy" id="61180"/>
    <lineage>
        <taxon>Eukaryota</taxon>
        <taxon>Metazoa</taxon>
        <taxon>Ecdysozoa</taxon>
        <taxon>Nematoda</taxon>
        <taxon>Chromadorea</taxon>
        <taxon>Rhabditida</taxon>
        <taxon>Rhabditina</taxon>
        <taxon>Rhabditomorpha</taxon>
        <taxon>Strongyloidea</taxon>
        <taxon>Strongylidae</taxon>
        <taxon>Oesophagostomum</taxon>
    </lineage>
</organism>
<evidence type="ECO:0000256" key="2">
    <source>
        <dbReference type="ARBA" id="ARBA00023242"/>
    </source>
</evidence>
<dbReference type="SUPFAM" id="SSF47798">
    <property type="entry name" value="Barrier-to-autointegration factor, BAF"/>
    <property type="match status" value="1"/>
</dbReference>
<dbReference type="PANTHER" id="PTHR47507">
    <property type="entry name" value="BARRIER TO AUTOINTEGRATION FACTOR 2"/>
    <property type="match status" value="1"/>
</dbReference>
<dbReference type="InterPro" id="IPR036617">
    <property type="entry name" value="BAF_sf"/>
</dbReference>
<dbReference type="InterPro" id="IPR051387">
    <property type="entry name" value="BAF"/>
</dbReference>
<sequence length="94" mass="10450">MPKPPTKKHAECTGEPFGDKDVSAIPGIGATYGIRLARKGYDKAYKLYGQFLQLGRDEQLFINFLWDTASIPAANAKSAYNCFSVWASQNSIFR</sequence>
<proteinExistence type="predicted"/>
<dbReference type="OrthoDB" id="9997163at2759"/>
<evidence type="ECO:0000313" key="4">
    <source>
        <dbReference type="Proteomes" id="UP000053660"/>
    </source>
</evidence>
<dbReference type="AlphaFoldDB" id="A0A0B1TUI9"/>
<comment type="subcellular location">
    <subcellularLocation>
        <location evidence="1">Nucleus</location>
    </subcellularLocation>
</comment>
<dbReference type="GO" id="GO:0000793">
    <property type="term" value="C:condensed chromosome"/>
    <property type="evidence" value="ECO:0007669"/>
    <property type="project" value="TreeGrafter"/>
</dbReference>
<dbReference type="GO" id="GO:0003677">
    <property type="term" value="F:DNA binding"/>
    <property type="evidence" value="ECO:0007669"/>
    <property type="project" value="InterPro"/>
</dbReference>
<dbReference type="GO" id="GO:0005634">
    <property type="term" value="C:nucleus"/>
    <property type="evidence" value="ECO:0007669"/>
    <property type="project" value="UniProtKB-SubCell"/>
</dbReference>
<dbReference type="EMBL" id="KN549217">
    <property type="protein sequence ID" value="KHJ99522.1"/>
    <property type="molecule type" value="Genomic_DNA"/>
</dbReference>
<dbReference type="Proteomes" id="UP000053660">
    <property type="component" value="Unassembled WGS sequence"/>
</dbReference>
<accession>A0A0B1TUI9</accession>
<dbReference type="PANTHER" id="PTHR47507:SF6">
    <property type="entry name" value="BARRIER-TO-AUTOINTEGRATION FACTOR"/>
    <property type="match status" value="1"/>
</dbReference>
<dbReference type="GO" id="GO:0051276">
    <property type="term" value="P:chromosome organization"/>
    <property type="evidence" value="ECO:0007669"/>
    <property type="project" value="TreeGrafter"/>
</dbReference>